<keyword evidence="5" id="KW-0418">Kinase</keyword>
<reference evidence="10" key="1">
    <citation type="submission" date="2017-02" db="UniProtKB">
        <authorList>
            <consortium name="WormBaseParasite"/>
        </authorList>
    </citation>
    <scope>IDENTIFICATION</scope>
</reference>
<dbReference type="GO" id="GO:0005524">
    <property type="term" value="F:ATP binding"/>
    <property type="evidence" value="ECO:0007669"/>
    <property type="project" value="UniProtKB-KW"/>
</dbReference>
<accession>A0A0R3TF37</accession>
<dbReference type="FunFam" id="1.10.510.10:FF:000624">
    <property type="entry name" value="Mitogen-activated protein kinase"/>
    <property type="match status" value="1"/>
</dbReference>
<keyword evidence="3" id="KW-0808">Transferase</keyword>
<dbReference type="Gene3D" id="1.10.510.10">
    <property type="entry name" value="Transferase(Phosphotransferase) domain 1"/>
    <property type="match status" value="1"/>
</dbReference>
<evidence type="ECO:0000256" key="5">
    <source>
        <dbReference type="ARBA" id="ARBA00022777"/>
    </source>
</evidence>
<sequence length="365" mass="42397">MDLGEIPDINYLNVSYMRMFNDVESILKPIRSRCRTSEYLNMRFISSGGYGSVYVGRHQETGKMVAIKEIELPFGEEKLPMRISAYRDIQCLNTLSHDNIVKLHGLDCRLGLRNDECIYVLRIAMDLCDIDLRHLLISDIDLTDYLRQDMSKQILNGLCYLHNENIVHRDLKPANILIKLPNRLKICDFGLARFVDPLILEDWRYHTPGMGTRNYSSPEILLYSRSYGKPVDLWSLGCLLMELWLRSYFISPFKLCCDSEVTAILREITDIFGPINDETFPGIESLFTYGTYRQKINESGKRIFKELYESKVSPPEAFDLIDRLLVYDPSKRLTAMEALEHAYFKRTIPPAAAIETKKPKKFWCM</sequence>
<keyword evidence="2" id="KW-0723">Serine/threonine-protein kinase</keyword>
<keyword evidence="6" id="KW-0067">ATP-binding</keyword>
<dbReference type="InterPro" id="IPR008271">
    <property type="entry name" value="Ser/Thr_kinase_AS"/>
</dbReference>
<protein>
    <submittedName>
        <fullName evidence="10">Protein kinase domain-containing protein</fullName>
    </submittedName>
</protein>
<keyword evidence="9" id="KW-1185">Reference proteome</keyword>
<dbReference type="InterPro" id="IPR011009">
    <property type="entry name" value="Kinase-like_dom_sf"/>
</dbReference>
<comment type="similarity">
    <text evidence="1">Belongs to the protein kinase superfamily. CMGC Ser/Thr protein kinase family. CDC2/CDKX subfamily.</text>
</comment>
<dbReference type="InterPro" id="IPR000719">
    <property type="entry name" value="Prot_kinase_dom"/>
</dbReference>
<evidence type="ECO:0000256" key="1">
    <source>
        <dbReference type="ARBA" id="ARBA00006485"/>
    </source>
</evidence>
<dbReference type="PANTHER" id="PTHR24056">
    <property type="entry name" value="CELL DIVISION PROTEIN KINASE"/>
    <property type="match status" value="1"/>
</dbReference>
<evidence type="ECO:0000256" key="2">
    <source>
        <dbReference type="ARBA" id="ARBA00022527"/>
    </source>
</evidence>
<dbReference type="AlphaFoldDB" id="A0A0R3TF37"/>
<gene>
    <name evidence="8" type="ORF">HNAJ_LOCUS5675</name>
</gene>
<dbReference type="GO" id="GO:0005634">
    <property type="term" value="C:nucleus"/>
    <property type="evidence" value="ECO:0007669"/>
    <property type="project" value="TreeGrafter"/>
</dbReference>
<keyword evidence="4" id="KW-0547">Nucleotide-binding</keyword>
<feature type="domain" description="Protein kinase" evidence="7">
    <location>
        <begin position="39"/>
        <end position="344"/>
    </location>
</feature>
<dbReference type="STRING" id="102285.A0A0R3TF37"/>
<dbReference type="InterPro" id="IPR050108">
    <property type="entry name" value="CDK"/>
</dbReference>
<name>A0A0R3TF37_RODNA</name>
<evidence type="ECO:0000259" key="7">
    <source>
        <dbReference type="PROSITE" id="PS50011"/>
    </source>
</evidence>
<dbReference type="OrthoDB" id="204883at2759"/>
<dbReference type="SMART" id="SM00220">
    <property type="entry name" value="S_TKc"/>
    <property type="match status" value="1"/>
</dbReference>
<dbReference type="SUPFAM" id="SSF56112">
    <property type="entry name" value="Protein kinase-like (PK-like)"/>
    <property type="match status" value="1"/>
</dbReference>
<evidence type="ECO:0000313" key="8">
    <source>
        <dbReference type="EMBL" id="VDO01535.1"/>
    </source>
</evidence>
<dbReference type="Pfam" id="PF00069">
    <property type="entry name" value="Pkinase"/>
    <property type="match status" value="1"/>
</dbReference>
<dbReference type="EMBL" id="UZAE01005185">
    <property type="protein sequence ID" value="VDO01535.1"/>
    <property type="molecule type" value="Genomic_DNA"/>
</dbReference>
<dbReference type="GO" id="GO:0004674">
    <property type="term" value="F:protein serine/threonine kinase activity"/>
    <property type="evidence" value="ECO:0007669"/>
    <property type="project" value="UniProtKB-KW"/>
</dbReference>
<evidence type="ECO:0000256" key="6">
    <source>
        <dbReference type="ARBA" id="ARBA00022840"/>
    </source>
</evidence>
<reference evidence="8 9" key="2">
    <citation type="submission" date="2018-11" db="EMBL/GenBank/DDBJ databases">
        <authorList>
            <consortium name="Pathogen Informatics"/>
        </authorList>
    </citation>
    <scope>NUCLEOTIDE SEQUENCE [LARGE SCALE GENOMIC DNA]</scope>
</reference>
<evidence type="ECO:0000313" key="9">
    <source>
        <dbReference type="Proteomes" id="UP000278807"/>
    </source>
</evidence>
<proteinExistence type="inferred from homology"/>
<organism evidence="10">
    <name type="scientific">Rodentolepis nana</name>
    <name type="common">Dwarf tapeworm</name>
    <name type="synonym">Hymenolepis nana</name>
    <dbReference type="NCBI Taxonomy" id="102285"/>
    <lineage>
        <taxon>Eukaryota</taxon>
        <taxon>Metazoa</taxon>
        <taxon>Spiralia</taxon>
        <taxon>Lophotrochozoa</taxon>
        <taxon>Platyhelminthes</taxon>
        <taxon>Cestoda</taxon>
        <taxon>Eucestoda</taxon>
        <taxon>Cyclophyllidea</taxon>
        <taxon>Hymenolepididae</taxon>
        <taxon>Rodentolepis</taxon>
    </lineage>
</organism>
<dbReference type="WBParaSite" id="HNAJ_0000567601-mRNA-1">
    <property type="protein sequence ID" value="HNAJ_0000567601-mRNA-1"/>
    <property type="gene ID" value="HNAJ_0000567601"/>
</dbReference>
<dbReference type="PROSITE" id="PS00108">
    <property type="entry name" value="PROTEIN_KINASE_ST"/>
    <property type="match status" value="1"/>
</dbReference>
<dbReference type="Gene3D" id="3.30.200.20">
    <property type="entry name" value="Phosphorylase Kinase, domain 1"/>
    <property type="match status" value="1"/>
</dbReference>
<evidence type="ECO:0000256" key="4">
    <source>
        <dbReference type="ARBA" id="ARBA00022741"/>
    </source>
</evidence>
<dbReference type="Proteomes" id="UP000278807">
    <property type="component" value="Unassembled WGS sequence"/>
</dbReference>
<evidence type="ECO:0000256" key="3">
    <source>
        <dbReference type="ARBA" id="ARBA00022679"/>
    </source>
</evidence>
<evidence type="ECO:0000313" key="10">
    <source>
        <dbReference type="WBParaSite" id="HNAJ_0000567601-mRNA-1"/>
    </source>
</evidence>
<dbReference type="PROSITE" id="PS50011">
    <property type="entry name" value="PROTEIN_KINASE_DOM"/>
    <property type="match status" value="1"/>
</dbReference>